<dbReference type="EMBL" id="FMWL01000021">
    <property type="protein sequence ID" value="SCZ81692.1"/>
    <property type="molecule type" value="Genomic_DNA"/>
</dbReference>
<feature type="chain" id="PRO_5039572889" description="DUF4829 domain-containing protein" evidence="2">
    <location>
        <begin position="20"/>
        <end position="180"/>
    </location>
</feature>
<dbReference type="PROSITE" id="PS51257">
    <property type="entry name" value="PROKAR_LIPOPROTEIN"/>
    <property type="match status" value="1"/>
</dbReference>
<dbReference type="AlphaFoldDB" id="A0A1G5S5K1"/>
<dbReference type="Proteomes" id="UP000199208">
    <property type="component" value="Unassembled WGS sequence"/>
</dbReference>
<proteinExistence type="predicted"/>
<dbReference type="STRING" id="1120920.SAMN03080599_02947"/>
<evidence type="ECO:0008006" key="5">
    <source>
        <dbReference type="Google" id="ProtNLM"/>
    </source>
</evidence>
<dbReference type="OrthoDB" id="1797706at2"/>
<evidence type="ECO:0000313" key="3">
    <source>
        <dbReference type="EMBL" id="SCZ81692.1"/>
    </source>
</evidence>
<evidence type="ECO:0000313" key="4">
    <source>
        <dbReference type="Proteomes" id="UP000199208"/>
    </source>
</evidence>
<protein>
    <recommendedName>
        <fullName evidence="5">DUF4829 domain-containing protein</fullName>
    </recommendedName>
</protein>
<sequence length="180" mass="20135">MIKKSLLTFLILVAVLVAAGCQNSEPPVDLQGEIDMLKAQVVELTDENEALKAELAAIETEDPESLLELRNTLDSNLYGTLNALIRGENSAVTEAFTPSVEIEDGVITSLYGKGTVEFIIPEQPMNLRQRAFWQDGNTYNAIYEIYNSGYDTPDERLNTLNVLYLKQNDTWQIDAIFIDE</sequence>
<name>A0A1G5S5K1_9FIRM</name>
<keyword evidence="1" id="KW-0175">Coiled coil</keyword>
<evidence type="ECO:0000256" key="1">
    <source>
        <dbReference type="SAM" id="Coils"/>
    </source>
</evidence>
<dbReference type="RefSeq" id="WP_092592796.1">
    <property type="nucleotide sequence ID" value="NZ_FMWL01000021.1"/>
</dbReference>
<evidence type="ECO:0000256" key="2">
    <source>
        <dbReference type="SAM" id="SignalP"/>
    </source>
</evidence>
<reference evidence="3 4" key="1">
    <citation type="submission" date="2016-10" db="EMBL/GenBank/DDBJ databases">
        <authorList>
            <person name="de Groot N.N."/>
        </authorList>
    </citation>
    <scope>NUCLEOTIDE SEQUENCE [LARGE SCALE GENOMIC DNA]</scope>
    <source>
        <strain evidence="3 4">DSM 2784</strain>
    </source>
</reference>
<accession>A0A1G5S5K1</accession>
<gene>
    <name evidence="3" type="ORF">SAMN03080599_02947</name>
</gene>
<keyword evidence="2" id="KW-0732">Signal</keyword>
<feature type="signal peptide" evidence="2">
    <location>
        <begin position="1"/>
        <end position="19"/>
    </location>
</feature>
<keyword evidence="4" id="KW-1185">Reference proteome</keyword>
<dbReference type="CDD" id="cd14686">
    <property type="entry name" value="bZIP"/>
    <property type="match status" value="1"/>
</dbReference>
<organism evidence="3 4">
    <name type="scientific">Acidaminobacter hydrogenoformans DSM 2784</name>
    <dbReference type="NCBI Taxonomy" id="1120920"/>
    <lineage>
        <taxon>Bacteria</taxon>
        <taxon>Bacillati</taxon>
        <taxon>Bacillota</taxon>
        <taxon>Clostridia</taxon>
        <taxon>Peptostreptococcales</taxon>
        <taxon>Acidaminobacteraceae</taxon>
        <taxon>Acidaminobacter</taxon>
    </lineage>
</organism>
<feature type="coiled-coil region" evidence="1">
    <location>
        <begin position="34"/>
        <end position="61"/>
    </location>
</feature>